<feature type="compositionally biased region" description="Basic and acidic residues" evidence="1">
    <location>
        <begin position="372"/>
        <end position="387"/>
    </location>
</feature>
<feature type="compositionally biased region" description="Pro residues" evidence="1">
    <location>
        <begin position="685"/>
        <end position="698"/>
    </location>
</feature>
<proteinExistence type="predicted"/>
<feature type="compositionally biased region" description="Pro residues" evidence="1">
    <location>
        <begin position="228"/>
        <end position="239"/>
    </location>
</feature>
<sequence>MAASATYTDWVQTLQTAADNLRADFNKYEAFDPPAEELVAVQNVVTVACDEIDTFITTVTSLTDGKTHIVDEKLASAVRTVLRDTPQRAETIVRRELDKLSHSIVGDVGFVFEDDDPSIGEAAVAQVRHQVVDISRGLNVAGDLTQALNDFVENHFLISARAVYNNMVNATIDAAGKKLEERTRSTSAELRNLISNYEPAGTTQTQQPQPPAEALPARPVSVVGGAPPVIPRPQPPVPNQPASRPQSAAESAAPRPPPPVKPRPQTVAIPAGQPYANAPPTQPLPPTPEPLPLEPSVDAGEQTPSPSKGIAGRSGHLMADLNRMLAGPPSKVKRPTMEQSDQDEQEQPPATAETHHVAPEVTGTHIVAEPSEAAHDEEHPPKEEHPVAEAQAEPPHPVVEYSQPSSSTLDRTASKSQKDFAPAGDKSHKEKEKKGGFRNMLSSLTKSRPKVKKGKAGSAGKAAGHEETGEDASQESLPEEVHPREEVHEAPAPSSEPPQLAVAIPESSLYPIATEGEPKPQTPVREARPQTPVRDVRPQTPVNEAQHEVEPTSATSAHEPTPGTPDAESEDGPAPPARPKRVQPTGAMSALASVMRGGTQRRSIYGSAEGLPQDSAPDHGDHRKSIVSDGPPPTPSRASVHFEQPPIDEELRQSPGPGPATRKPSIPRSPMRQSQVLDETVADVPPSPSRVSPPPVRPRMPKPVTSPRDSVNLDDHESVVIPSAILPKPQPTVPSPASRGEPPVSPVPASPADSTHGAAPLPVRPRPPKPIPSFAKDRPASTASMEGRPASQYTTAAAERPQSQYSVAPSERPQSTYSATTDRPLSTVSAAPPSEVSVTGEVEENAAEVQPEAKVPPPRPPKKIPGVFANTHGGLGALAAAMRGGAPPRPVRPASVATDTEEGTPEPMAALEADGEETVSPQYVPPRPQMPTRPTIPTRPLSTAQSETHVALESDEHLDRSESAEPTLASRRPMVGYSHDSLTSSTPLIFKKKEDSRSGDDKAIEKSAIEWLNHNLTTQDTQVEDIYTQLENGLNLIYALEQSTGESVGKYNKRAMLPVHKIDNWSVVLAFLGKKGVDVRAFTPQELMGGDRGKILTLFTYILKTFPL</sequence>
<feature type="compositionally biased region" description="Basic and acidic residues" evidence="1">
    <location>
        <begin position="616"/>
        <end position="626"/>
    </location>
</feature>
<feature type="compositionally biased region" description="Polar residues" evidence="1">
    <location>
        <begin position="402"/>
        <end position="411"/>
    </location>
</feature>
<feature type="compositionally biased region" description="Basic and acidic residues" evidence="1">
    <location>
        <begin position="425"/>
        <end position="435"/>
    </location>
</feature>
<gene>
    <name evidence="3" type="ORF">HK097_006887</name>
</gene>
<feature type="region of interest" description="Disordered" evidence="1">
    <location>
        <begin position="200"/>
        <end position="980"/>
    </location>
</feature>
<evidence type="ECO:0000313" key="4">
    <source>
        <dbReference type="Proteomes" id="UP001212841"/>
    </source>
</evidence>
<dbReference type="PROSITE" id="PS50021">
    <property type="entry name" value="CH"/>
    <property type="match status" value="1"/>
</dbReference>
<dbReference type="Gene3D" id="1.10.418.10">
    <property type="entry name" value="Calponin-like domain"/>
    <property type="match status" value="1"/>
</dbReference>
<dbReference type="AlphaFoldDB" id="A0AAD5SEJ8"/>
<name>A0AAD5SEJ8_9FUNG</name>
<protein>
    <recommendedName>
        <fullName evidence="2">Calponin-homology (CH) domain-containing protein</fullName>
    </recommendedName>
</protein>
<feature type="compositionally biased region" description="Polar residues" evidence="1">
    <location>
        <begin position="791"/>
        <end position="829"/>
    </location>
</feature>
<dbReference type="Pfam" id="PF00307">
    <property type="entry name" value="CH"/>
    <property type="match status" value="1"/>
</dbReference>
<feature type="compositionally biased region" description="Basic and acidic residues" evidence="1">
    <location>
        <begin position="479"/>
        <end position="489"/>
    </location>
</feature>
<evidence type="ECO:0000259" key="2">
    <source>
        <dbReference type="PROSITE" id="PS50021"/>
    </source>
</evidence>
<feature type="domain" description="Calponin-homology (CH)" evidence="2">
    <location>
        <begin position="1002"/>
        <end position="1107"/>
    </location>
</feature>
<evidence type="ECO:0000313" key="3">
    <source>
        <dbReference type="EMBL" id="KAJ3052112.1"/>
    </source>
</evidence>
<evidence type="ECO:0000256" key="1">
    <source>
        <dbReference type="SAM" id="MobiDB-lite"/>
    </source>
</evidence>
<organism evidence="3 4">
    <name type="scientific">Rhizophlyctis rosea</name>
    <dbReference type="NCBI Taxonomy" id="64517"/>
    <lineage>
        <taxon>Eukaryota</taxon>
        <taxon>Fungi</taxon>
        <taxon>Fungi incertae sedis</taxon>
        <taxon>Chytridiomycota</taxon>
        <taxon>Chytridiomycota incertae sedis</taxon>
        <taxon>Chytridiomycetes</taxon>
        <taxon>Rhizophlyctidales</taxon>
        <taxon>Rhizophlyctidaceae</taxon>
        <taxon>Rhizophlyctis</taxon>
    </lineage>
</organism>
<dbReference type="EMBL" id="JADGJD010000326">
    <property type="protein sequence ID" value="KAJ3052112.1"/>
    <property type="molecule type" value="Genomic_DNA"/>
</dbReference>
<dbReference type="Proteomes" id="UP001212841">
    <property type="component" value="Unassembled WGS sequence"/>
</dbReference>
<dbReference type="InterPro" id="IPR036872">
    <property type="entry name" value="CH_dom_sf"/>
</dbReference>
<comment type="caution">
    <text evidence="3">The sequence shown here is derived from an EMBL/GenBank/DDBJ whole genome shotgun (WGS) entry which is preliminary data.</text>
</comment>
<feature type="compositionally biased region" description="Pro residues" evidence="1">
    <location>
        <begin position="280"/>
        <end position="293"/>
    </location>
</feature>
<accession>A0AAD5SEJ8</accession>
<dbReference type="SMART" id="SM00033">
    <property type="entry name" value="CH"/>
    <property type="match status" value="1"/>
</dbReference>
<feature type="compositionally biased region" description="Basic and acidic residues" evidence="1">
    <location>
        <begin position="950"/>
        <end position="963"/>
    </location>
</feature>
<dbReference type="InterPro" id="IPR001715">
    <property type="entry name" value="CH_dom"/>
</dbReference>
<feature type="compositionally biased region" description="Low complexity" evidence="1">
    <location>
        <begin position="877"/>
        <end position="897"/>
    </location>
</feature>
<keyword evidence="4" id="KW-1185">Reference proteome</keyword>
<feature type="compositionally biased region" description="Low complexity" evidence="1">
    <location>
        <begin position="240"/>
        <end position="253"/>
    </location>
</feature>
<dbReference type="SUPFAM" id="SSF47576">
    <property type="entry name" value="Calponin-homology domain, CH-domain"/>
    <property type="match status" value="1"/>
</dbReference>
<reference evidence="3" key="1">
    <citation type="submission" date="2020-05" db="EMBL/GenBank/DDBJ databases">
        <title>Phylogenomic resolution of chytrid fungi.</title>
        <authorList>
            <person name="Stajich J.E."/>
            <person name="Amses K."/>
            <person name="Simmons R."/>
            <person name="Seto K."/>
            <person name="Myers J."/>
            <person name="Bonds A."/>
            <person name="Quandt C.A."/>
            <person name="Barry K."/>
            <person name="Liu P."/>
            <person name="Grigoriev I."/>
            <person name="Longcore J.E."/>
            <person name="James T.Y."/>
        </authorList>
    </citation>
    <scope>NUCLEOTIDE SEQUENCE</scope>
    <source>
        <strain evidence="3">JEL0318</strain>
    </source>
</reference>
<feature type="compositionally biased region" description="Pro residues" evidence="1">
    <location>
        <begin position="762"/>
        <end position="771"/>
    </location>
</feature>